<dbReference type="PANTHER" id="PTHR21089">
    <property type="entry name" value="SHIKIMATE DEHYDROGENASE"/>
    <property type="match status" value="1"/>
</dbReference>
<comment type="function">
    <text evidence="8">Involved in the biosynthesis of the chorismate, which leads to the biosynthesis of aromatic amino acids. Catalyzes the reversible NADPH linked reduction of 3-dehydroshikimate (DHSA) to yield shikimate (SA).</text>
</comment>
<feature type="binding site" evidence="8">
    <location>
        <position position="235"/>
    </location>
    <ligand>
        <name>NADP(+)</name>
        <dbReference type="ChEBI" id="CHEBI:58349"/>
    </ligand>
</feature>
<dbReference type="InterPro" id="IPR046346">
    <property type="entry name" value="Aminoacid_DH-like_N_sf"/>
</dbReference>
<evidence type="ECO:0000313" key="12">
    <source>
        <dbReference type="Proteomes" id="UP000605670"/>
    </source>
</evidence>
<dbReference type="InterPro" id="IPR022893">
    <property type="entry name" value="Shikimate_DH_fam"/>
</dbReference>
<dbReference type="EC" id="1.1.1.25" evidence="8"/>
<keyword evidence="8" id="KW-0521">NADP</keyword>
<comment type="caution">
    <text evidence="11">The sequence shown here is derived from an EMBL/GenBank/DDBJ whole genome shotgun (WGS) entry which is preliminary data.</text>
</comment>
<keyword evidence="12" id="KW-1185">Reference proteome</keyword>
<feature type="binding site" evidence="8">
    <location>
        <position position="237"/>
    </location>
    <ligand>
        <name>shikimate</name>
        <dbReference type="ChEBI" id="CHEBI:36208"/>
    </ligand>
</feature>
<evidence type="ECO:0000256" key="4">
    <source>
        <dbReference type="ARBA" id="ARBA00023141"/>
    </source>
</evidence>
<sequence>MTEQAPTSAARTRFVCGLIGGGIGRSLSPGMHEAEADRRGLHYTYRTVDITELGLSAEQGVGLIRPAGHLGFTGLNITHPCKRLAVAHVDELSPEAARIGAINTVVFTDGRAVGHNTDVTGFALGFRRDMPGADLGHVVQVGAGGAGAAVAHALVGLGVEDLTIVDVDEDRAVALASEVAVATGGAVVGAAPESLPDRLGRADGIVNCTPVGMAHHPGLPFDPDLLRAEHWLVDVIYRPLVTELVRAARERGCRTATGAGMAIGQAAESFHLFTGVRPDPADFAQHFDRLIALEGADRAHP</sequence>
<dbReference type="GO" id="GO:0008652">
    <property type="term" value="P:amino acid biosynthetic process"/>
    <property type="evidence" value="ECO:0007669"/>
    <property type="project" value="UniProtKB-KW"/>
</dbReference>
<reference evidence="11" key="1">
    <citation type="journal article" date="2014" name="Int. J. Syst. Evol. Microbiol.">
        <title>Complete genome sequence of Corynebacterium casei LMG S-19264T (=DSM 44701T), isolated from a smear-ripened cheese.</title>
        <authorList>
            <consortium name="US DOE Joint Genome Institute (JGI-PGF)"/>
            <person name="Walter F."/>
            <person name="Albersmeier A."/>
            <person name="Kalinowski J."/>
            <person name="Ruckert C."/>
        </authorList>
    </citation>
    <scope>NUCLEOTIDE SEQUENCE</scope>
    <source>
        <strain evidence="11">CGMCC 1.12160</strain>
    </source>
</reference>
<feature type="binding site" evidence="8">
    <location>
        <position position="78"/>
    </location>
    <ligand>
        <name>shikimate</name>
        <dbReference type="ChEBI" id="CHEBI:36208"/>
    </ligand>
</feature>
<feature type="binding site" evidence="8">
    <location>
        <position position="265"/>
    </location>
    <ligand>
        <name>shikimate</name>
        <dbReference type="ChEBI" id="CHEBI:36208"/>
    </ligand>
</feature>
<keyword evidence="4 8" id="KW-0057">Aromatic amino acid biosynthesis</keyword>
<dbReference type="NCBIfam" id="NF009201">
    <property type="entry name" value="PRK12549.1"/>
    <property type="match status" value="1"/>
</dbReference>
<keyword evidence="2 8" id="KW-0028">Amino-acid biosynthesis</keyword>
<comment type="catalytic activity">
    <reaction evidence="6">
        <text>shikimate + NAD(+) = 3-dehydroshikimate + NADH + H(+)</text>
        <dbReference type="Rhea" id="RHEA:17741"/>
        <dbReference type="ChEBI" id="CHEBI:15378"/>
        <dbReference type="ChEBI" id="CHEBI:16630"/>
        <dbReference type="ChEBI" id="CHEBI:36208"/>
        <dbReference type="ChEBI" id="CHEBI:57540"/>
        <dbReference type="ChEBI" id="CHEBI:57945"/>
    </reaction>
</comment>
<evidence type="ECO:0000256" key="5">
    <source>
        <dbReference type="ARBA" id="ARBA00051639"/>
    </source>
</evidence>
<dbReference type="RefSeq" id="WP_188428058.1">
    <property type="nucleotide sequence ID" value="NZ_BAABKH010000010.1"/>
</dbReference>
<evidence type="ECO:0000256" key="8">
    <source>
        <dbReference type="HAMAP-Rule" id="MF_00222"/>
    </source>
</evidence>
<comment type="similarity">
    <text evidence="8">Belongs to the shikimate dehydrogenase family.</text>
</comment>
<evidence type="ECO:0000256" key="7">
    <source>
        <dbReference type="ARBA" id="ARBA00060613"/>
    </source>
</evidence>
<evidence type="ECO:0000259" key="9">
    <source>
        <dbReference type="Pfam" id="PF08501"/>
    </source>
</evidence>
<feature type="binding site" evidence="8">
    <location>
        <position position="258"/>
    </location>
    <ligand>
        <name>NADP(+)</name>
        <dbReference type="ChEBI" id="CHEBI:58349"/>
    </ligand>
</feature>
<comment type="catalytic activity">
    <reaction evidence="8">
        <text>shikimate + NADP(+) = 3-dehydroshikimate + NADPH + H(+)</text>
        <dbReference type="Rhea" id="RHEA:17737"/>
        <dbReference type="ChEBI" id="CHEBI:15378"/>
        <dbReference type="ChEBI" id="CHEBI:16630"/>
        <dbReference type="ChEBI" id="CHEBI:36208"/>
        <dbReference type="ChEBI" id="CHEBI:57783"/>
        <dbReference type="ChEBI" id="CHEBI:58349"/>
        <dbReference type="EC" id="1.1.1.25"/>
    </reaction>
</comment>
<dbReference type="FunFam" id="3.40.50.720:FF:000086">
    <property type="entry name" value="Quinate/shikimate dehydrogenase"/>
    <property type="match status" value="1"/>
</dbReference>
<comment type="subunit">
    <text evidence="8">Homodimer.</text>
</comment>
<feature type="binding site" evidence="8">
    <location>
        <position position="103"/>
    </location>
    <ligand>
        <name>shikimate</name>
        <dbReference type="ChEBI" id="CHEBI:36208"/>
    </ligand>
</feature>
<dbReference type="GO" id="GO:0009423">
    <property type="term" value="P:chorismate biosynthetic process"/>
    <property type="evidence" value="ECO:0007669"/>
    <property type="project" value="UniProtKB-UniRule"/>
</dbReference>
<feature type="active site" description="Proton acceptor" evidence="8">
    <location>
        <position position="82"/>
    </location>
</feature>
<dbReference type="Gene3D" id="3.40.50.10860">
    <property type="entry name" value="Leucine Dehydrogenase, chain A, domain 1"/>
    <property type="match status" value="1"/>
</dbReference>
<feature type="domain" description="Shikimate dehydrogenase substrate binding N-terminal" evidence="9">
    <location>
        <begin position="18"/>
        <end position="105"/>
    </location>
</feature>
<feature type="binding site" evidence="8">
    <location>
        <begin position="26"/>
        <end position="28"/>
    </location>
    <ligand>
        <name>shikimate</name>
        <dbReference type="ChEBI" id="CHEBI:36208"/>
    </ligand>
</feature>
<dbReference type="Gene3D" id="3.40.50.720">
    <property type="entry name" value="NAD(P)-binding Rossmann-like Domain"/>
    <property type="match status" value="1"/>
</dbReference>
<organism evidence="11 12">
    <name type="scientific">Ornithinimicrobium tianjinense</name>
    <dbReference type="NCBI Taxonomy" id="1195761"/>
    <lineage>
        <taxon>Bacteria</taxon>
        <taxon>Bacillati</taxon>
        <taxon>Actinomycetota</taxon>
        <taxon>Actinomycetes</taxon>
        <taxon>Micrococcales</taxon>
        <taxon>Ornithinimicrobiaceae</taxon>
        <taxon>Ornithinimicrobium</taxon>
    </lineage>
</organism>
<feature type="binding site" evidence="8">
    <location>
        <begin position="142"/>
        <end position="146"/>
    </location>
    <ligand>
        <name>NADP(+)</name>
        <dbReference type="ChEBI" id="CHEBI:58349"/>
    </ligand>
</feature>
<dbReference type="HAMAP" id="MF_00222">
    <property type="entry name" value="Shikimate_DH_AroE"/>
    <property type="match status" value="1"/>
</dbReference>
<dbReference type="SUPFAM" id="SSF53223">
    <property type="entry name" value="Aminoacid dehydrogenase-like, N-terminal domain"/>
    <property type="match status" value="1"/>
</dbReference>
<reference evidence="11" key="2">
    <citation type="submission" date="2020-09" db="EMBL/GenBank/DDBJ databases">
        <authorList>
            <person name="Sun Q."/>
            <person name="Zhou Y."/>
        </authorList>
    </citation>
    <scope>NUCLEOTIDE SEQUENCE</scope>
    <source>
        <strain evidence="11">CGMCC 1.12160</strain>
    </source>
</reference>
<dbReference type="PANTHER" id="PTHR21089:SF1">
    <property type="entry name" value="BIFUNCTIONAL 3-DEHYDROQUINATE DEHYDRATASE_SHIKIMATE DEHYDROGENASE, CHLOROPLASTIC"/>
    <property type="match status" value="1"/>
</dbReference>
<dbReference type="GO" id="GO:0050661">
    <property type="term" value="F:NADP binding"/>
    <property type="evidence" value="ECO:0007669"/>
    <property type="project" value="TreeGrafter"/>
</dbReference>
<proteinExistence type="inferred from homology"/>
<comment type="pathway">
    <text evidence="1 8">Metabolic intermediate biosynthesis; chorismate biosynthesis; chorismate from D-erythrose 4-phosphate and phosphoenolpyruvate: step 4/7.</text>
</comment>
<dbReference type="Proteomes" id="UP000605670">
    <property type="component" value="Unassembled WGS sequence"/>
</dbReference>
<dbReference type="GO" id="GO:0030266">
    <property type="term" value="F:quinate 3-dehydrogenase (NAD+) activity"/>
    <property type="evidence" value="ECO:0007669"/>
    <property type="project" value="UniProtKB-EC"/>
</dbReference>
<dbReference type="GO" id="GO:0005829">
    <property type="term" value="C:cytosol"/>
    <property type="evidence" value="ECO:0007669"/>
    <property type="project" value="TreeGrafter"/>
</dbReference>
<comment type="caution">
    <text evidence="8">Lacks conserved residue(s) required for the propagation of feature annotation.</text>
</comment>
<evidence type="ECO:0000256" key="1">
    <source>
        <dbReference type="ARBA" id="ARBA00004871"/>
    </source>
</evidence>
<dbReference type="SUPFAM" id="SSF51735">
    <property type="entry name" value="NAD(P)-binding Rossmann-fold domains"/>
    <property type="match status" value="1"/>
</dbReference>
<comment type="pathway">
    <text evidence="7">Aromatic compound metabolism; 3,4-dihydroxybenzoate biosynthesis; 3-dehydroquinate from D-quinate (NAD(+) route).</text>
</comment>
<dbReference type="InterPro" id="IPR041121">
    <property type="entry name" value="SDH_C"/>
</dbReference>
<dbReference type="InterPro" id="IPR013708">
    <property type="entry name" value="Shikimate_DH-bd_N"/>
</dbReference>
<evidence type="ECO:0000313" key="11">
    <source>
        <dbReference type="EMBL" id="GGF40680.1"/>
    </source>
</evidence>
<feature type="binding site" evidence="8">
    <location>
        <position position="118"/>
    </location>
    <ligand>
        <name>shikimate</name>
        <dbReference type="ChEBI" id="CHEBI:36208"/>
    </ligand>
</feature>
<dbReference type="InterPro" id="IPR036291">
    <property type="entry name" value="NAD(P)-bd_dom_sf"/>
</dbReference>
<name>A0A917BGX3_9MICO</name>
<keyword evidence="3 8" id="KW-0560">Oxidoreductase</keyword>
<dbReference type="Pfam" id="PF18317">
    <property type="entry name" value="SDH_C"/>
    <property type="match status" value="1"/>
</dbReference>
<evidence type="ECO:0000256" key="2">
    <source>
        <dbReference type="ARBA" id="ARBA00022605"/>
    </source>
</evidence>
<protein>
    <recommendedName>
        <fullName evidence="8">Shikimate dehydrogenase (NADP(+))</fullName>
        <shortName evidence="8">SDH</shortName>
        <ecNumber evidence="8">1.1.1.25</ecNumber>
    </recommendedName>
</protein>
<dbReference type="AlphaFoldDB" id="A0A917BGX3"/>
<dbReference type="GO" id="GO:0009073">
    <property type="term" value="P:aromatic amino acid family biosynthetic process"/>
    <property type="evidence" value="ECO:0007669"/>
    <property type="project" value="UniProtKB-KW"/>
</dbReference>
<evidence type="ECO:0000256" key="3">
    <source>
        <dbReference type="ARBA" id="ARBA00023002"/>
    </source>
</evidence>
<evidence type="ECO:0000259" key="10">
    <source>
        <dbReference type="Pfam" id="PF18317"/>
    </source>
</evidence>
<comment type="catalytic activity">
    <reaction evidence="5">
        <text>L-quinate + NAD(+) = 3-dehydroquinate + NADH + H(+)</text>
        <dbReference type="Rhea" id="RHEA:22364"/>
        <dbReference type="ChEBI" id="CHEBI:15378"/>
        <dbReference type="ChEBI" id="CHEBI:29751"/>
        <dbReference type="ChEBI" id="CHEBI:32364"/>
        <dbReference type="ChEBI" id="CHEBI:57540"/>
        <dbReference type="ChEBI" id="CHEBI:57945"/>
        <dbReference type="EC" id="1.1.1.24"/>
    </reaction>
</comment>
<accession>A0A917BGX3</accession>
<dbReference type="Pfam" id="PF08501">
    <property type="entry name" value="Shikimate_dh_N"/>
    <property type="match status" value="1"/>
</dbReference>
<dbReference type="EMBL" id="BMEM01000001">
    <property type="protein sequence ID" value="GGF40680.1"/>
    <property type="molecule type" value="Genomic_DNA"/>
</dbReference>
<feature type="domain" description="SDH C-terminal" evidence="10">
    <location>
        <begin position="258"/>
        <end position="281"/>
    </location>
</feature>
<dbReference type="CDD" id="cd01065">
    <property type="entry name" value="NAD_bind_Shikimate_DH"/>
    <property type="match status" value="1"/>
</dbReference>
<gene>
    <name evidence="8 11" type="primary">aroE</name>
    <name evidence="11" type="ORF">GCM10011366_05420</name>
</gene>
<dbReference type="GO" id="GO:0019632">
    <property type="term" value="P:shikimate metabolic process"/>
    <property type="evidence" value="ECO:0007669"/>
    <property type="project" value="TreeGrafter"/>
</dbReference>
<evidence type="ECO:0000256" key="6">
    <source>
        <dbReference type="ARBA" id="ARBA00052329"/>
    </source>
</evidence>
<dbReference type="GO" id="GO:0004764">
    <property type="term" value="F:shikimate 3-dehydrogenase (NADP+) activity"/>
    <property type="evidence" value="ECO:0007669"/>
    <property type="project" value="UniProtKB-UniRule"/>
</dbReference>